<keyword evidence="3" id="KW-0646">Protease inhibitor</keyword>
<dbReference type="GO" id="GO:0005615">
    <property type="term" value="C:extracellular space"/>
    <property type="evidence" value="ECO:0007669"/>
    <property type="project" value="TreeGrafter"/>
</dbReference>
<keyword evidence="2" id="KW-0964">Secreted</keyword>
<sequence>CMQSAEVGPCRALMPKYYYNATMKRCMKFMFGGCHENENNFPDLETCAKTCGWYFPRLYLRCRNP</sequence>
<name>V4AWT2_LOTGI</name>
<evidence type="ECO:0000256" key="2">
    <source>
        <dbReference type="ARBA" id="ARBA00022525"/>
    </source>
</evidence>
<dbReference type="PANTHER" id="PTHR10083:SF374">
    <property type="entry name" value="BPTI_KUNITZ INHIBITOR DOMAIN-CONTAINING PROTEIN"/>
    <property type="match status" value="1"/>
</dbReference>
<dbReference type="CDD" id="cd00109">
    <property type="entry name" value="Kunitz-type"/>
    <property type="match status" value="1"/>
</dbReference>
<dbReference type="Pfam" id="PF00014">
    <property type="entry name" value="Kunitz_BPTI"/>
    <property type="match status" value="1"/>
</dbReference>
<dbReference type="CTD" id="20234672"/>
<evidence type="ECO:0000259" key="6">
    <source>
        <dbReference type="PROSITE" id="PS50279"/>
    </source>
</evidence>
<dbReference type="OMA" id="KSCMETC"/>
<dbReference type="PANTHER" id="PTHR10083">
    <property type="entry name" value="KUNITZ-TYPE PROTEASE INHIBITOR-RELATED"/>
    <property type="match status" value="1"/>
</dbReference>
<evidence type="ECO:0000313" key="8">
    <source>
        <dbReference type="Proteomes" id="UP000030746"/>
    </source>
</evidence>
<feature type="domain" description="BPTI/Kunitz inhibitor" evidence="6">
    <location>
        <begin position="1"/>
        <end position="51"/>
    </location>
</feature>
<reference evidence="7 8" key="1">
    <citation type="journal article" date="2013" name="Nature">
        <title>Insights into bilaterian evolution from three spiralian genomes.</title>
        <authorList>
            <person name="Simakov O."/>
            <person name="Marletaz F."/>
            <person name="Cho S.J."/>
            <person name="Edsinger-Gonzales E."/>
            <person name="Havlak P."/>
            <person name="Hellsten U."/>
            <person name="Kuo D.H."/>
            <person name="Larsson T."/>
            <person name="Lv J."/>
            <person name="Arendt D."/>
            <person name="Savage R."/>
            <person name="Osoegawa K."/>
            <person name="de Jong P."/>
            <person name="Grimwood J."/>
            <person name="Chapman J.A."/>
            <person name="Shapiro H."/>
            <person name="Aerts A."/>
            <person name="Otillar R.P."/>
            <person name="Terry A.Y."/>
            <person name="Boore J.L."/>
            <person name="Grigoriev I.V."/>
            <person name="Lindberg D.R."/>
            <person name="Seaver E.C."/>
            <person name="Weisblat D.A."/>
            <person name="Putnam N.H."/>
            <person name="Rokhsar D.S."/>
        </authorList>
    </citation>
    <scope>NUCLEOTIDE SEQUENCE [LARGE SCALE GENOMIC DNA]</scope>
</reference>
<dbReference type="InterPro" id="IPR050098">
    <property type="entry name" value="TFPI/VKTCI-like"/>
</dbReference>
<dbReference type="GeneID" id="20234672"/>
<keyword evidence="4" id="KW-0722">Serine protease inhibitor</keyword>
<evidence type="ECO:0000256" key="4">
    <source>
        <dbReference type="ARBA" id="ARBA00022900"/>
    </source>
</evidence>
<dbReference type="GO" id="GO:0004867">
    <property type="term" value="F:serine-type endopeptidase inhibitor activity"/>
    <property type="evidence" value="ECO:0007669"/>
    <property type="project" value="UniProtKB-KW"/>
</dbReference>
<dbReference type="AlphaFoldDB" id="V4AWT2"/>
<keyword evidence="8" id="KW-1185">Reference proteome</keyword>
<dbReference type="RefSeq" id="XP_009051320.1">
    <property type="nucleotide sequence ID" value="XM_009053072.1"/>
</dbReference>
<dbReference type="KEGG" id="lgi:LOTGIDRAFT_143329"/>
<dbReference type="STRING" id="225164.V4AWT2"/>
<accession>V4AWT2</accession>
<proteinExistence type="predicted"/>
<dbReference type="SUPFAM" id="SSF57362">
    <property type="entry name" value="BPTI-like"/>
    <property type="match status" value="1"/>
</dbReference>
<dbReference type="Proteomes" id="UP000030746">
    <property type="component" value="Unassembled WGS sequence"/>
</dbReference>
<gene>
    <name evidence="7" type="ORF">LOTGIDRAFT_143329</name>
</gene>
<dbReference type="HOGENOM" id="CLU_164133_4_4_1"/>
<dbReference type="InterPro" id="IPR002223">
    <property type="entry name" value="Kunitz_BPTI"/>
</dbReference>
<dbReference type="InterPro" id="IPR036880">
    <property type="entry name" value="Kunitz_BPTI_sf"/>
</dbReference>
<dbReference type="FunFam" id="4.10.410.10:FF:000011">
    <property type="entry name" value="Tissue factor pathway inhibitor"/>
    <property type="match status" value="1"/>
</dbReference>
<dbReference type="Gene3D" id="4.10.410.10">
    <property type="entry name" value="Pancreatic trypsin inhibitor Kunitz domain"/>
    <property type="match status" value="1"/>
</dbReference>
<dbReference type="PROSITE" id="PS00280">
    <property type="entry name" value="BPTI_KUNITZ_1"/>
    <property type="match status" value="1"/>
</dbReference>
<feature type="non-terminal residue" evidence="7">
    <location>
        <position position="1"/>
    </location>
</feature>
<dbReference type="PROSITE" id="PS50279">
    <property type="entry name" value="BPTI_KUNITZ_2"/>
    <property type="match status" value="1"/>
</dbReference>
<comment type="subcellular location">
    <subcellularLocation>
        <location evidence="1">Secreted</location>
    </subcellularLocation>
</comment>
<evidence type="ECO:0000256" key="5">
    <source>
        <dbReference type="ARBA" id="ARBA00023157"/>
    </source>
</evidence>
<dbReference type="SMART" id="SM00131">
    <property type="entry name" value="KU"/>
    <property type="match status" value="1"/>
</dbReference>
<evidence type="ECO:0000256" key="1">
    <source>
        <dbReference type="ARBA" id="ARBA00004613"/>
    </source>
</evidence>
<organism evidence="7 8">
    <name type="scientific">Lottia gigantea</name>
    <name type="common">Giant owl limpet</name>
    <dbReference type="NCBI Taxonomy" id="225164"/>
    <lineage>
        <taxon>Eukaryota</taxon>
        <taxon>Metazoa</taxon>
        <taxon>Spiralia</taxon>
        <taxon>Lophotrochozoa</taxon>
        <taxon>Mollusca</taxon>
        <taxon>Gastropoda</taxon>
        <taxon>Patellogastropoda</taxon>
        <taxon>Lottioidea</taxon>
        <taxon>Lottiidae</taxon>
        <taxon>Lottia</taxon>
    </lineage>
</organism>
<dbReference type="OrthoDB" id="4473401at2759"/>
<dbReference type="InterPro" id="IPR020901">
    <property type="entry name" value="Prtase_inh_Kunz-CS"/>
</dbReference>
<protein>
    <recommendedName>
        <fullName evidence="6">BPTI/Kunitz inhibitor domain-containing protein</fullName>
    </recommendedName>
</protein>
<evidence type="ECO:0000313" key="7">
    <source>
        <dbReference type="EMBL" id="ESO97996.1"/>
    </source>
</evidence>
<keyword evidence="5" id="KW-1015">Disulfide bond</keyword>
<evidence type="ECO:0000256" key="3">
    <source>
        <dbReference type="ARBA" id="ARBA00022690"/>
    </source>
</evidence>
<dbReference type="EMBL" id="KB201299">
    <property type="protein sequence ID" value="ESO97996.1"/>
    <property type="molecule type" value="Genomic_DNA"/>
</dbReference>